<keyword evidence="3" id="KW-1185">Reference proteome</keyword>
<sequence>MSISAVPSFVIALFPISAIAFFFICSDQCGFLIHQLLNYSKTILLRDFRSLTSLESR</sequence>
<dbReference type="AlphaFoldDB" id="A0AAV5MQ25"/>
<feature type="transmembrane region" description="Helical" evidence="1">
    <location>
        <begin position="6"/>
        <end position="25"/>
    </location>
</feature>
<dbReference type="EMBL" id="BPVZ01000399">
    <property type="protein sequence ID" value="GKV50831.1"/>
    <property type="molecule type" value="Genomic_DNA"/>
</dbReference>
<reference evidence="2 3" key="1">
    <citation type="journal article" date="2021" name="Commun. Biol.">
        <title>The genome of Shorea leprosula (Dipterocarpaceae) highlights the ecological relevance of drought in aseasonal tropical rainforests.</title>
        <authorList>
            <person name="Ng K.K.S."/>
            <person name="Kobayashi M.J."/>
            <person name="Fawcett J.A."/>
            <person name="Hatakeyama M."/>
            <person name="Paape T."/>
            <person name="Ng C.H."/>
            <person name="Ang C.C."/>
            <person name="Tnah L.H."/>
            <person name="Lee C.T."/>
            <person name="Nishiyama T."/>
            <person name="Sese J."/>
            <person name="O'Brien M.J."/>
            <person name="Copetti D."/>
            <person name="Mohd Noor M.I."/>
            <person name="Ong R.C."/>
            <person name="Putra M."/>
            <person name="Sireger I.Z."/>
            <person name="Indrioko S."/>
            <person name="Kosugi Y."/>
            <person name="Izuno A."/>
            <person name="Isagi Y."/>
            <person name="Lee S.L."/>
            <person name="Shimizu K.K."/>
        </authorList>
    </citation>
    <scope>NUCLEOTIDE SEQUENCE [LARGE SCALE GENOMIC DNA]</scope>
    <source>
        <strain evidence="2">214</strain>
    </source>
</reference>
<keyword evidence="1" id="KW-0472">Membrane</keyword>
<evidence type="ECO:0000256" key="1">
    <source>
        <dbReference type="SAM" id="Phobius"/>
    </source>
</evidence>
<keyword evidence="1" id="KW-1133">Transmembrane helix</keyword>
<evidence type="ECO:0000313" key="2">
    <source>
        <dbReference type="EMBL" id="GKV50831.1"/>
    </source>
</evidence>
<protein>
    <submittedName>
        <fullName evidence="2">Uncharacterized protein</fullName>
    </submittedName>
</protein>
<keyword evidence="1" id="KW-0812">Transmembrane</keyword>
<comment type="caution">
    <text evidence="2">The sequence shown here is derived from an EMBL/GenBank/DDBJ whole genome shotgun (WGS) entry which is preliminary data.</text>
</comment>
<evidence type="ECO:0000313" key="3">
    <source>
        <dbReference type="Proteomes" id="UP001054252"/>
    </source>
</evidence>
<organism evidence="2 3">
    <name type="scientific">Rubroshorea leprosula</name>
    <dbReference type="NCBI Taxonomy" id="152421"/>
    <lineage>
        <taxon>Eukaryota</taxon>
        <taxon>Viridiplantae</taxon>
        <taxon>Streptophyta</taxon>
        <taxon>Embryophyta</taxon>
        <taxon>Tracheophyta</taxon>
        <taxon>Spermatophyta</taxon>
        <taxon>Magnoliopsida</taxon>
        <taxon>eudicotyledons</taxon>
        <taxon>Gunneridae</taxon>
        <taxon>Pentapetalae</taxon>
        <taxon>rosids</taxon>
        <taxon>malvids</taxon>
        <taxon>Malvales</taxon>
        <taxon>Dipterocarpaceae</taxon>
        <taxon>Rubroshorea</taxon>
    </lineage>
</organism>
<accession>A0AAV5MQ25</accession>
<proteinExistence type="predicted"/>
<gene>
    <name evidence="2" type="ORF">SLEP1_g57517</name>
</gene>
<name>A0AAV5MQ25_9ROSI</name>
<dbReference type="Proteomes" id="UP001054252">
    <property type="component" value="Unassembled WGS sequence"/>
</dbReference>